<dbReference type="PhylomeDB" id="M9MSG1"/>
<dbReference type="InParanoid" id="M9MSG1"/>
<reference evidence="7" key="14">
    <citation type="submission" date="2020-04" db="EMBL/GenBank/DDBJ databases">
        <authorList>
            <consortium name="FlyBase"/>
        </authorList>
    </citation>
    <scope>NUCLEOTIDE SEQUENCE</scope>
</reference>
<reference evidence="7" key="11">
    <citation type="journal article" date="2015" name="G3 (Bethesda)">
        <title>Gene Model Annotations for Drosophila melanogaster: The Rule-Benders.</title>
        <authorList>
            <consortium name="FlyBase Consortium"/>
            <person name="Crosby M.A."/>
            <person name="Gramates L.S."/>
            <person name="Dos Santos G."/>
            <person name="Matthews B.B."/>
            <person name="St Pierre S.E."/>
            <person name="Zhou P."/>
            <person name="Schroeder A.J."/>
            <person name="Falls K."/>
            <person name="Emmert D.B."/>
            <person name="Russo S.M."/>
            <person name="Gelbart W.M."/>
            <person name="null"/>
        </authorList>
    </citation>
    <scope>NUCLEOTIDE SEQUENCE</scope>
</reference>
<reference evidence="7" key="9">
    <citation type="journal article" date="2007" name="Science">
        <title>Sequence finishing and mapping of Drosophila melanogaster heterochromatin.</title>
        <authorList>
            <person name="Hoskins R.A."/>
            <person name="Carlson J.W."/>
            <person name="Kennedy C."/>
            <person name="Acevedo D."/>
            <person name="Evans-Holm M."/>
            <person name="Frise E."/>
            <person name="Wan K.H."/>
            <person name="Park S."/>
            <person name="Mendez-Lago M."/>
            <person name="Rossi F."/>
            <person name="Villasante A."/>
            <person name="Dimitri P."/>
            <person name="Karpen G.H."/>
            <person name="Celniker S.E."/>
        </authorList>
    </citation>
    <scope>NUCLEOTIDE SEQUENCE [LARGE SCALE GENOMIC DNA]</scope>
</reference>
<sequence length="131" mass="15443">MQMLSNTLQFLAYFRHILVAFEIERNRKRERGASTNQLEDRMELLSVGPQILTFYAPYDDRQRRMVTLLNPNDRHVLFKVTSNAWLNYTVNPNTGRIGPYSSSEIIITKMVKQFCRFFAKFPTDTSPRTPY</sequence>
<dbReference type="InterPro" id="IPR016763">
    <property type="entry name" value="VAP"/>
</dbReference>
<reference evidence="7" key="8">
    <citation type="journal article" date="2007" name="Science">
        <title>The Release 5.1 annotation of Drosophila melanogaster heterochromatin.</title>
        <authorList>
            <person name="Smith C.D."/>
            <person name="Shu S."/>
            <person name="Mungall C.J."/>
            <person name="Karpen G.H."/>
        </authorList>
    </citation>
    <scope>NUCLEOTIDE SEQUENCE [LARGE SCALE GENOMIC DNA]</scope>
</reference>
<reference evidence="7" key="3">
    <citation type="journal article" date="2002" name="Genome Biol.">
        <title>Annotation of the Drosophila melanogaster euchromatic genome: a systematic review.</title>
        <authorList>
            <person name="Misra S."/>
            <person name="Crosby M.A."/>
            <person name="Mungall C.J."/>
            <person name="Matthews B.B."/>
            <person name="Campbell K.S."/>
            <person name="Hradecky P."/>
            <person name="Huang Y."/>
            <person name="Kaminker J.S."/>
            <person name="Millburn G.H."/>
            <person name="Prochnik S.E."/>
            <person name="Smith C.D."/>
            <person name="Tupy J.L."/>
            <person name="Whitfied E.J."/>
            <person name="Bayraktaroglu L."/>
            <person name="Berman B.P."/>
            <person name="Bettencourt B.R."/>
            <person name="Celniker S.E."/>
            <person name="de Grey A.D."/>
            <person name="Drysdale R.A."/>
            <person name="Harris N.L."/>
            <person name="Richter J."/>
            <person name="Russo S."/>
            <person name="Schroeder A.J."/>
            <person name="Shu S.Q."/>
            <person name="Stapleton M."/>
            <person name="Yamada C."/>
            <person name="Ashburner M."/>
            <person name="Gelbart W.M."/>
            <person name="Rubin G.M."/>
            <person name="Lewis S.E."/>
        </authorList>
    </citation>
    <scope>GENOME REANNOTATION</scope>
</reference>
<reference evidence="7" key="6">
    <citation type="journal article" date="2005" name="PLoS Comput. Biol.">
        <title>Combined evidence annotation of transposable elements in genome sequences.</title>
        <authorList>
            <person name="Quesneville H."/>
            <person name="Bergman C.M."/>
            <person name="Andrieu O."/>
            <person name="Autard D."/>
            <person name="Nouaud D."/>
            <person name="Ashburner M."/>
            <person name="Anxolabehere D."/>
        </authorList>
    </citation>
    <scope>NUCLEOTIDE SEQUENCE [LARGE SCALE GENOMIC DNA]</scope>
</reference>
<dbReference type="AlphaFoldDB" id="M9MSG1"/>
<keyword evidence="4" id="KW-1133">Transmembrane helix</keyword>
<evidence type="ECO:0000256" key="5">
    <source>
        <dbReference type="ARBA" id="ARBA00023136"/>
    </source>
</evidence>
<dbReference type="OrthoDB" id="10022288at2759"/>
<evidence type="ECO:0000313" key="7">
    <source>
        <dbReference type="EMBL" id="ADV36933.1"/>
    </source>
</evidence>
<dbReference type="AGR" id="FB:FBgn0261523"/>
<dbReference type="Bgee" id="FBgn0261523">
    <property type="expression patterns" value="Expressed in mid-late elongation-stage spermatid (Drosophila) in testis and 14 other cell types or tissues"/>
</dbReference>
<accession>M9MSG1</accession>
<dbReference type="PANTHER" id="PTHR10809">
    <property type="entry name" value="VESICLE-ASSOCIATED MEMBRANE PROTEIN-ASSOCIATED PROTEIN"/>
    <property type="match status" value="1"/>
</dbReference>
<dbReference type="DNASU" id="10178951"/>
<dbReference type="SUPFAM" id="SSF49354">
    <property type="entry name" value="PapD-like"/>
    <property type="match status" value="1"/>
</dbReference>
<reference evidence="7" key="4">
    <citation type="journal article" date="2002" name="Genome Biol.">
        <title>The transposable elements of the Drosophila melanogaster euchromatin: a genomics perspective.</title>
        <authorList>
            <person name="Kaminker J.S."/>
            <person name="Bergman C.M."/>
            <person name="Kronmiller B."/>
            <person name="Carlson J."/>
            <person name="Svirskas R."/>
            <person name="Patel S."/>
            <person name="Frise E."/>
            <person name="Wheeler D.A."/>
            <person name="Lewis S.E."/>
            <person name="Rubin G.M."/>
            <person name="Ashburner M."/>
            <person name="Celniker S.E."/>
        </authorList>
    </citation>
    <scope>NUCLEOTIDE SEQUENCE [LARGE SCALE GENOMIC DNA]</scope>
</reference>
<reference evidence="7" key="5">
    <citation type="journal article" date="2002" name="Genome Biol.">
        <title>Heterochromatic sequences in a Drosophila whole-genome shotgun assembly.</title>
        <authorList>
            <person name="Hoskins R.A."/>
            <person name="Smith C.D."/>
            <person name="Carlson J.W."/>
            <person name="Carvalho A.B."/>
            <person name="Halpern A."/>
            <person name="Kaminker J.S."/>
            <person name="Kennedy C."/>
            <person name="Mungall C.J."/>
            <person name="Sullivan B.A."/>
            <person name="Sutton G.G."/>
            <person name="Yasuhara J.C."/>
            <person name="Wakimoto B.T."/>
            <person name="Myers E.W."/>
            <person name="Celniker S.E."/>
            <person name="Rubin G.M."/>
            <person name="Karpen G.H."/>
        </authorList>
    </citation>
    <scope>NUCLEOTIDE SEQUENCE [LARGE SCALE GENOMIC DNA]</scope>
</reference>
<dbReference type="VEuPathDB" id="VectorBase:FBgn0261523"/>
<keyword evidence="5" id="KW-0472">Membrane</keyword>
<reference evidence="7" key="7">
    <citation type="submission" date="2006-08" db="EMBL/GenBank/DDBJ databases">
        <authorList>
            <person name="Celniker S."/>
            <person name="Carlson J."/>
            <person name="Wan K."/>
            <person name="Frise E."/>
            <person name="Hoskins R."/>
            <person name="Park S."/>
            <person name="Svirskas R."/>
            <person name="Rubin G."/>
        </authorList>
    </citation>
    <scope>NUCLEOTIDE SEQUENCE</scope>
</reference>
<dbReference type="InterPro" id="IPR013783">
    <property type="entry name" value="Ig-like_fold"/>
</dbReference>
<evidence type="ECO:0000256" key="3">
    <source>
        <dbReference type="ARBA" id="ARBA00022692"/>
    </source>
</evidence>
<reference evidence="7" key="10">
    <citation type="journal article" date="2015" name="G3 (Bethesda)">
        <title>Gene Model Annotations for Drosophila melanogaster: Impact of High-Throughput Data.</title>
        <authorList>
            <consortium name="FlyBase Consortium"/>
            <person name="Matthews B.B."/>
            <person name="Dos Santos G."/>
            <person name="Crosby M.A."/>
            <person name="Emmert D.B."/>
            <person name="St Pierre S.E."/>
            <person name="Gramates L.S."/>
            <person name="Zhou P."/>
            <person name="Schroeder A.J."/>
            <person name="Falls K."/>
            <person name="Strelets V."/>
            <person name="Russo S.M."/>
            <person name="Gelbart W.M."/>
            <person name="null"/>
        </authorList>
    </citation>
    <scope>NUCLEOTIDE SEQUENCE</scope>
</reference>
<reference evidence="7" key="13">
    <citation type="submission" date="2020-04" db="EMBL/GenBank/DDBJ databases">
        <title>Drosophila melanogaster release 4 sequence.</title>
        <authorList>
            <consortium name="Berkeley Drosophila Genome Project"/>
            <person name="Celniker S."/>
            <person name="Carlson J."/>
            <person name="Wan K."/>
            <person name="Pfeiffer B."/>
            <person name="Frise E."/>
            <person name="George R."/>
            <person name="Hoskins R."/>
            <person name="Stapleton M."/>
            <person name="Pacleb J."/>
            <person name="Park S."/>
            <person name="Svirskas R."/>
            <person name="Smith E."/>
            <person name="Yu C."/>
            <person name="Rubin G."/>
        </authorList>
    </citation>
    <scope>NUCLEOTIDE SEQUENCE</scope>
</reference>
<dbReference type="PaxDb" id="7227-FBpp0291646"/>
<evidence type="ECO:0000256" key="1">
    <source>
        <dbReference type="ARBA" id="ARBA00004211"/>
    </source>
</evidence>
<dbReference type="PANTHER" id="PTHR10809:SF6">
    <property type="entry name" value="AT11025P-RELATED"/>
    <property type="match status" value="1"/>
</dbReference>
<comment type="subcellular location">
    <subcellularLocation>
        <location evidence="1">Membrane</location>
        <topology evidence="1">Single-pass type IV membrane protein</topology>
    </subcellularLocation>
</comment>
<organism evidence="7">
    <name type="scientific">Drosophila melanogaster</name>
    <name type="common">Fruit fly</name>
    <dbReference type="NCBI Taxonomy" id="7227"/>
    <lineage>
        <taxon>Eukaryota</taxon>
        <taxon>Metazoa</taxon>
        <taxon>Ecdysozoa</taxon>
        <taxon>Arthropoda</taxon>
        <taxon>Hexapoda</taxon>
        <taxon>Insecta</taxon>
        <taxon>Pterygota</taxon>
        <taxon>Neoptera</taxon>
        <taxon>Endopterygota</taxon>
        <taxon>Diptera</taxon>
        <taxon>Brachycera</taxon>
        <taxon>Muscomorpha</taxon>
        <taxon>Ephydroidea</taxon>
        <taxon>Drosophilidae</taxon>
        <taxon>Drosophila</taxon>
        <taxon>Sophophora</taxon>
    </lineage>
</organism>
<name>M9MSG1_DROME</name>
<dbReference type="SMR" id="M9MSG1"/>
<proteinExistence type="inferred from homology"/>
<evidence type="ECO:0000256" key="2">
    <source>
        <dbReference type="ARBA" id="ARBA00008932"/>
    </source>
</evidence>
<gene>
    <name evidence="7" type="primary">Dmel\CG42658</name>
    <name evidence="7 8" type="ORF">CG42658</name>
    <name evidence="7" type="ORF">Dmel_CG42658</name>
</gene>
<reference evidence="7" key="12">
    <citation type="journal article" date="2015" name="Genome Res.">
        <title>The Release 6 reference sequence of the Drosophila melanogaster genome.</title>
        <authorList>
            <person name="Hoskins R.A."/>
            <person name="Carlson J.W."/>
            <person name="Wan K.H."/>
            <person name="Park S."/>
            <person name="Mendez I."/>
            <person name="Galle S.E."/>
            <person name="Booth B.W."/>
            <person name="Pfeiffer B.D."/>
            <person name="George R.A."/>
            <person name="Svirskas R."/>
            <person name="Krzywinski M."/>
            <person name="Schein J."/>
            <person name="Accardo M.C."/>
            <person name="Damia E."/>
            <person name="Messina G."/>
            <person name="Mendez-Lago M."/>
            <person name="de Pablos B."/>
            <person name="Demakova O.V."/>
            <person name="Andreyeva E.N."/>
            <person name="Boldyreva L.V."/>
            <person name="Marra M."/>
            <person name="Carvalho A.B."/>
            <person name="Dimitri P."/>
            <person name="Villasante A."/>
            <person name="Zhimulev I.F."/>
            <person name="Rubin G.M."/>
            <person name="Karpen G.H."/>
            <person name="Celniker S.E."/>
        </authorList>
    </citation>
    <scope>NUCLEOTIDE SEQUENCE</scope>
</reference>
<dbReference type="PROSITE" id="PS50202">
    <property type="entry name" value="MSP"/>
    <property type="match status" value="1"/>
</dbReference>
<reference evidence="7" key="2">
    <citation type="journal article" date="2002" name="Genome Biol.">
        <title>Finishing a whole-genome shotgun: release 3 of the Drosophila melanogaster euchromatic genome sequence.</title>
        <authorList>
            <person name="Celniker S.E."/>
            <person name="Wheeler D.A."/>
            <person name="Kronmiller B."/>
            <person name="Carlson J.W."/>
            <person name="Halpern A."/>
            <person name="Patel S."/>
            <person name="Adams M."/>
            <person name="Champe M."/>
            <person name="Dugan S.P."/>
            <person name="Frise E."/>
            <person name="Hodgson A."/>
            <person name="George R.A."/>
            <person name="Hoskins R.A."/>
            <person name="Laverty T."/>
            <person name="Muzny D.M."/>
            <person name="Nelson C.R."/>
            <person name="Pacleb J.M."/>
            <person name="Park S."/>
            <person name="Pfeiffer B.D."/>
            <person name="Richards S."/>
            <person name="Sodergren E.J."/>
            <person name="Svirskas R."/>
            <person name="Tabor P.E."/>
            <person name="Wan K."/>
            <person name="Stapleton M."/>
            <person name="Sutton G.G."/>
            <person name="Venter C."/>
            <person name="Weinstock G."/>
            <person name="Scherer S.E."/>
            <person name="Myers E.W."/>
            <person name="Gibbs R.A."/>
            <person name="Rubin G.M."/>
        </authorList>
    </citation>
    <scope>NUCLEOTIDE SEQUENCE [LARGE SCALE GENOMIC DNA]</scope>
</reference>
<comment type="similarity">
    <text evidence="2">Belongs to the VAMP-associated protein (VAP) (TC 9.B.17) family.</text>
</comment>
<dbReference type="ExpressionAtlas" id="M9MSG1">
    <property type="expression patterns" value="baseline and differential"/>
</dbReference>
<dbReference type="FlyBase" id="FBgn0261523">
    <property type="gene designation" value="CG42658"/>
</dbReference>
<dbReference type="Gene3D" id="2.60.40.10">
    <property type="entry name" value="Immunoglobulins"/>
    <property type="match status" value="1"/>
</dbReference>
<dbReference type="EMBL" id="AE014134">
    <property type="protein sequence ID" value="ADV36933.1"/>
    <property type="molecule type" value="Genomic_DNA"/>
</dbReference>
<dbReference type="GO" id="GO:0005789">
    <property type="term" value="C:endoplasmic reticulum membrane"/>
    <property type="evidence" value="ECO:0007669"/>
    <property type="project" value="InterPro"/>
</dbReference>
<dbReference type="InterPro" id="IPR008962">
    <property type="entry name" value="PapD-like_sf"/>
</dbReference>
<protein>
    <recommendedName>
        <fullName evidence="6">MSP domain-containing protein</fullName>
    </recommendedName>
</protein>
<evidence type="ECO:0000259" key="6">
    <source>
        <dbReference type="PROSITE" id="PS50202"/>
    </source>
</evidence>
<evidence type="ECO:0000256" key="4">
    <source>
        <dbReference type="ARBA" id="ARBA00022989"/>
    </source>
</evidence>
<dbReference type="HOGENOM" id="CLU_1929745_0_0_1"/>
<dbReference type="InterPro" id="IPR000535">
    <property type="entry name" value="MSP_dom"/>
</dbReference>
<keyword evidence="3" id="KW-0812">Transmembrane</keyword>
<feature type="domain" description="MSP" evidence="6">
    <location>
        <begin position="44"/>
        <end position="131"/>
    </location>
</feature>
<dbReference type="BioGRID-ORCS" id="10178951">
    <property type="hits" value="0 hits in 1 CRISPR screen"/>
</dbReference>
<dbReference type="Pfam" id="PF00635">
    <property type="entry name" value="Motile_Sperm"/>
    <property type="match status" value="1"/>
</dbReference>
<evidence type="ECO:0000313" key="8">
    <source>
        <dbReference type="FlyBase" id="FBgn0261523"/>
    </source>
</evidence>
<reference evidence="7" key="1">
    <citation type="journal article" date="2000" name="Science">
        <title>The genome sequence of Drosophila melanogaster.</title>
        <authorList>
            <person name="Adams M.D."/>
            <person name="Celniker S.E."/>
            <person name="Holt R.A."/>
            <person name="Evans C.A."/>
            <person name="Gocayne J.D."/>
            <person name="Amanatides P.G."/>
            <person name="Scherer S.E."/>
            <person name="Li P.W."/>
            <person name="Hoskins R.A."/>
            <person name="Galle R.F."/>
            <person name="George R.A."/>
            <person name="Lewis S.E."/>
            <person name="Richards S."/>
            <person name="Ashburner M."/>
            <person name="Henderson S.N."/>
            <person name="Sutton G.G."/>
            <person name="Wortman J.R."/>
            <person name="Yandell M.D."/>
            <person name="Zhang Q."/>
            <person name="Chen L.X."/>
            <person name="Brandon R.C."/>
            <person name="Rogers Y.H."/>
            <person name="Blazej R.G."/>
            <person name="Champe M."/>
            <person name="Pfeiffer B.D."/>
            <person name="Wan K.H."/>
            <person name="Doyle C."/>
            <person name="Baxter E.G."/>
            <person name="Helt G."/>
            <person name="Nelson C.R."/>
            <person name="Gabor G.L."/>
            <person name="Abril J.F."/>
            <person name="Agbayani A."/>
            <person name="An H.J."/>
            <person name="Andrews-Pfannkoch C."/>
            <person name="Baldwin D."/>
            <person name="Ballew R.M."/>
            <person name="Basu A."/>
            <person name="Baxendale J."/>
            <person name="Bayraktaroglu L."/>
            <person name="Beasley E.M."/>
            <person name="Beeson K.Y."/>
            <person name="Benos P.V."/>
            <person name="Berman B.P."/>
            <person name="Bhandari D."/>
            <person name="Bolshakov S."/>
            <person name="Borkova D."/>
            <person name="Botchan M.R."/>
            <person name="Bouck J."/>
            <person name="Brokstein P."/>
            <person name="Brottier P."/>
            <person name="Burtis K.C."/>
            <person name="Busam D.A."/>
            <person name="Butler H."/>
            <person name="Cadieu E."/>
            <person name="Center A."/>
            <person name="Chandra I."/>
            <person name="Cherry J.M."/>
            <person name="Cawley S."/>
            <person name="Dahlke C."/>
            <person name="Davenport L.B."/>
            <person name="Davies P."/>
            <person name="de Pablos B."/>
            <person name="Delcher A."/>
            <person name="Deng Z."/>
            <person name="Mays A.D."/>
            <person name="Dew I."/>
            <person name="Dietz S.M."/>
            <person name="Dodson K."/>
            <person name="Doup L.E."/>
            <person name="Downes M."/>
            <person name="Dugan-Rocha S."/>
            <person name="Dunkov B.C."/>
            <person name="Dunn P."/>
            <person name="Durbin K.J."/>
            <person name="Evangelista C.C."/>
            <person name="Ferraz C."/>
            <person name="Ferriera S."/>
            <person name="Fleischmann W."/>
            <person name="Fosler C."/>
            <person name="Gabrielian A.E."/>
            <person name="Garg N.S."/>
            <person name="Gelbart W.M."/>
            <person name="Glasser K."/>
            <person name="Glodek A."/>
            <person name="Gong F."/>
            <person name="Gorrell J.H."/>
            <person name="Gu Z."/>
            <person name="Guan P."/>
            <person name="Harris M."/>
            <person name="Harris N.L."/>
            <person name="Harvey D."/>
            <person name="Heiman T.J."/>
            <person name="Hernandez J.R."/>
            <person name="Houck J."/>
            <person name="Hostin D."/>
            <person name="Houston K.A."/>
            <person name="Howland T.J."/>
            <person name="Wei M.H."/>
            <person name="Ibegwam C."/>
            <person name="Jalali M."/>
            <person name="Kalush F."/>
            <person name="Karpen G.H."/>
            <person name="Ke Z."/>
            <person name="Kennison J.A."/>
            <person name="Ketchum K.A."/>
            <person name="Kimmel B.E."/>
            <person name="Kodira C.D."/>
            <person name="Kraft C."/>
            <person name="Kravitz S."/>
            <person name="Kulp D."/>
            <person name="Lai Z."/>
            <person name="Lasko P."/>
            <person name="Lei Y."/>
            <person name="Levitsky A.A."/>
            <person name="Li J."/>
            <person name="Li Z."/>
            <person name="Liang Y."/>
            <person name="Lin X."/>
            <person name="Liu X."/>
            <person name="Mattei B."/>
            <person name="McIntosh T.C."/>
            <person name="McLeod M.P."/>
            <person name="McPherson D."/>
            <person name="Merkulov G."/>
            <person name="Milshina N.V."/>
            <person name="Mobarry C."/>
            <person name="Morris J."/>
            <person name="Moshrefi A."/>
            <person name="Mount S.M."/>
            <person name="Moy M."/>
            <person name="Murphy B."/>
            <person name="Murphy L."/>
            <person name="Muzny D.M."/>
            <person name="Nelson D.L."/>
            <person name="Nelson D.R."/>
            <person name="Nelson K.A."/>
            <person name="Nixon K."/>
            <person name="Nusskern D.R."/>
            <person name="Pacleb J.M."/>
            <person name="Palazzolo M."/>
            <person name="Pittman G.S."/>
            <person name="Pan S."/>
            <person name="Pollard J."/>
            <person name="Puri V."/>
            <person name="Reese M.G."/>
            <person name="Reinert K."/>
            <person name="Remington K."/>
            <person name="Saunders R.D."/>
            <person name="Scheeler F."/>
            <person name="Shen H."/>
            <person name="Shue B.C."/>
            <person name="Siden-Kiamos I."/>
            <person name="Simpson M."/>
            <person name="Skupski M.P."/>
            <person name="Smith T."/>
            <person name="Spier E."/>
            <person name="Spradling A.C."/>
            <person name="Stapleton M."/>
            <person name="Strong R."/>
            <person name="Sun E."/>
            <person name="Svirskas R."/>
            <person name="Tector C."/>
            <person name="Turner R."/>
            <person name="Venter E."/>
            <person name="Wang A.H."/>
            <person name="Wang X."/>
            <person name="Wang Z.Y."/>
            <person name="Wassarman D.A."/>
            <person name="Weinstock G.M."/>
            <person name="Weissenbach J."/>
            <person name="Williams S.M."/>
            <person name="WoodageT"/>
            <person name="Worley K.C."/>
            <person name="Wu D."/>
            <person name="Yang S."/>
            <person name="Yao Q.A."/>
            <person name="Ye J."/>
            <person name="Yeh R.F."/>
            <person name="Zaveri J.S."/>
            <person name="Zhan M."/>
            <person name="Zhang G."/>
            <person name="Zhao Q."/>
            <person name="Zheng L."/>
            <person name="Zheng X.H."/>
            <person name="Zhong F.N."/>
            <person name="Zhong W."/>
            <person name="Zhou X."/>
            <person name="Zhu S."/>
            <person name="Zhu X."/>
            <person name="Smith H.O."/>
            <person name="Gibbs R.A."/>
            <person name="Myers E.W."/>
            <person name="Rubin G.M."/>
            <person name="Venter J.C."/>
        </authorList>
    </citation>
    <scope>NUCLEOTIDE SEQUENCE [LARGE SCALE GENOMIC DNA]</scope>
</reference>